<dbReference type="AlphaFoldDB" id="A0A7W9BAQ6"/>
<sequence>MDDAVGVVAEPRVSAPQVANDVDAAGVASPEPRRRGRPRRERPVEDAESTAIEADRLPPALSPGNDAGEPAAEEPKPRRRRLRTAQGTDAASE</sequence>
<dbReference type="RefSeq" id="WP_246348328.1">
    <property type="nucleotide sequence ID" value="NZ_JACIJK010000001.1"/>
</dbReference>
<evidence type="ECO:0000313" key="3">
    <source>
        <dbReference type="Proteomes" id="UP000546200"/>
    </source>
</evidence>
<gene>
    <name evidence="2" type="ORF">FHS94_000565</name>
</gene>
<evidence type="ECO:0000256" key="1">
    <source>
        <dbReference type="SAM" id="MobiDB-lite"/>
    </source>
</evidence>
<dbReference type="Proteomes" id="UP000546200">
    <property type="component" value="Unassembled WGS sequence"/>
</dbReference>
<name>A0A7W9BAQ6_9SPHN</name>
<protein>
    <submittedName>
        <fullName evidence="2">Uncharacterized protein</fullName>
    </submittedName>
</protein>
<organism evidence="2 3">
    <name type="scientific">Sphingomonas aerophila</name>
    <dbReference type="NCBI Taxonomy" id="1344948"/>
    <lineage>
        <taxon>Bacteria</taxon>
        <taxon>Pseudomonadati</taxon>
        <taxon>Pseudomonadota</taxon>
        <taxon>Alphaproteobacteria</taxon>
        <taxon>Sphingomonadales</taxon>
        <taxon>Sphingomonadaceae</taxon>
        <taxon>Sphingomonas</taxon>
    </lineage>
</organism>
<dbReference type="EMBL" id="JACIJK010000001">
    <property type="protein sequence ID" value="MBB5713746.1"/>
    <property type="molecule type" value="Genomic_DNA"/>
</dbReference>
<keyword evidence="3" id="KW-1185">Reference proteome</keyword>
<comment type="caution">
    <text evidence="2">The sequence shown here is derived from an EMBL/GenBank/DDBJ whole genome shotgun (WGS) entry which is preliminary data.</text>
</comment>
<feature type="region of interest" description="Disordered" evidence="1">
    <location>
        <begin position="1"/>
        <end position="93"/>
    </location>
</feature>
<accession>A0A7W9BAQ6</accession>
<evidence type="ECO:0000313" key="2">
    <source>
        <dbReference type="EMBL" id="MBB5713746.1"/>
    </source>
</evidence>
<reference evidence="2 3" key="1">
    <citation type="submission" date="2020-08" db="EMBL/GenBank/DDBJ databases">
        <title>Genomic Encyclopedia of Type Strains, Phase IV (KMG-IV): sequencing the most valuable type-strain genomes for metagenomic binning, comparative biology and taxonomic classification.</title>
        <authorList>
            <person name="Goeker M."/>
        </authorList>
    </citation>
    <scope>NUCLEOTIDE SEQUENCE [LARGE SCALE GENOMIC DNA]</scope>
    <source>
        <strain evidence="2 3">DSM 100044</strain>
    </source>
</reference>
<proteinExistence type="predicted"/>